<dbReference type="Pfam" id="PF00067">
    <property type="entry name" value="p450"/>
    <property type="match status" value="1"/>
</dbReference>
<evidence type="ECO:0000313" key="11">
    <source>
        <dbReference type="Proteomes" id="UP001341840"/>
    </source>
</evidence>
<protein>
    <submittedName>
        <fullName evidence="10">E1 ubiquitin-activating protein aos1</fullName>
        <ecNumber evidence="10">4.2.1.92</ecNumber>
    </submittedName>
</protein>
<keyword evidence="6" id="KW-0408">Iron</keyword>
<keyword evidence="5" id="KW-0276">Fatty acid metabolism</keyword>
<dbReference type="Proteomes" id="UP001341840">
    <property type="component" value="Unassembled WGS sequence"/>
</dbReference>
<proteinExistence type="inferred from homology"/>
<dbReference type="InterPro" id="IPR036396">
    <property type="entry name" value="Cyt_P450_sf"/>
</dbReference>
<comment type="similarity">
    <text evidence="1">Belongs to the cytochrome P450 family.</text>
</comment>
<evidence type="ECO:0000256" key="8">
    <source>
        <dbReference type="ARBA" id="ARBA00023160"/>
    </source>
</evidence>
<reference evidence="10 11" key="1">
    <citation type="journal article" date="2023" name="Plants (Basel)">
        <title>Bridging the Gap: Combining Genomics and Transcriptomics Approaches to Understand Stylosanthes scabra, an Orphan Legume from the Brazilian Caatinga.</title>
        <authorList>
            <person name="Ferreira-Neto J.R.C."/>
            <person name="da Silva M.D."/>
            <person name="Binneck E."/>
            <person name="de Melo N.F."/>
            <person name="da Silva R.H."/>
            <person name="de Melo A.L.T.M."/>
            <person name="Pandolfi V."/>
            <person name="Bustamante F.O."/>
            <person name="Brasileiro-Vidal A.C."/>
            <person name="Benko-Iseppon A.M."/>
        </authorList>
    </citation>
    <scope>NUCLEOTIDE SEQUENCE [LARGE SCALE GENOMIC DNA]</scope>
    <source>
        <tissue evidence="10">Leaves</tissue>
    </source>
</reference>
<keyword evidence="9 10" id="KW-0456">Lyase</keyword>
<accession>A0ABU6RF67</accession>
<gene>
    <name evidence="10" type="primary">AOS1_3</name>
    <name evidence="10" type="ORF">PIB30_041929</name>
</gene>
<keyword evidence="11" id="KW-1185">Reference proteome</keyword>
<dbReference type="GO" id="GO:0009978">
    <property type="term" value="F:allene oxide synthase activity"/>
    <property type="evidence" value="ECO:0007669"/>
    <property type="project" value="UniProtKB-EC"/>
</dbReference>
<dbReference type="PANTHER" id="PTHR24286:SF255">
    <property type="entry name" value="ALLENE OXIDE SYNTHASE, CHLOROPLASTIC"/>
    <property type="match status" value="1"/>
</dbReference>
<keyword evidence="3" id="KW-0479">Metal-binding</keyword>
<comment type="caution">
    <text evidence="10">The sequence shown here is derived from an EMBL/GenBank/DDBJ whole genome shotgun (WGS) entry which is preliminary data.</text>
</comment>
<dbReference type="EMBL" id="JASCZI010030443">
    <property type="protein sequence ID" value="MED6122672.1"/>
    <property type="molecule type" value="Genomic_DNA"/>
</dbReference>
<dbReference type="PANTHER" id="PTHR24286">
    <property type="entry name" value="CYTOCHROME P450 26"/>
    <property type="match status" value="1"/>
</dbReference>
<evidence type="ECO:0000256" key="9">
    <source>
        <dbReference type="ARBA" id="ARBA00023239"/>
    </source>
</evidence>
<evidence type="ECO:0000256" key="4">
    <source>
        <dbReference type="ARBA" id="ARBA00022767"/>
    </source>
</evidence>
<evidence type="ECO:0000256" key="2">
    <source>
        <dbReference type="ARBA" id="ARBA00022516"/>
    </source>
</evidence>
<dbReference type="Gene3D" id="1.10.630.10">
    <property type="entry name" value="Cytochrome P450"/>
    <property type="match status" value="1"/>
</dbReference>
<evidence type="ECO:0000256" key="3">
    <source>
        <dbReference type="ARBA" id="ARBA00022723"/>
    </source>
</evidence>
<keyword evidence="4" id="KW-0925">Oxylipin biosynthesis</keyword>
<evidence type="ECO:0000256" key="5">
    <source>
        <dbReference type="ARBA" id="ARBA00022832"/>
    </source>
</evidence>
<name>A0ABU6RF67_9FABA</name>
<evidence type="ECO:0000313" key="10">
    <source>
        <dbReference type="EMBL" id="MED6122672.1"/>
    </source>
</evidence>
<dbReference type="EC" id="4.2.1.92" evidence="10"/>
<evidence type="ECO:0000256" key="1">
    <source>
        <dbReference type="ARBA" id="ARBA00010617"/>
    </source>
</evidence>
<dbReference type="SUPFAM" id="SSF48264">
    <property type="entry name" value="Cytochrome P450"/>
    <property type="match status" value="1"/>
</dbReference>
<sequence length="159" mass="18031">MDRCPREQGPPLLAGSVVYEAFRIDPPVPLQYGKAKQDMVIENHENCFQVKKGEMLFGFQPFATKDPKIFERAEEFVGDRFLGEEGEMLLKYVVWSNGPETESPSVNNKQCPGKDFVVLVSRLLVVEMFLHYDTFEVEATKAVLGYDVNFISLTRANSS</sequence>
<evidence type="ECO:0000256" key="7">
    <source>
        <dbReference type="ARBA" id="ARBA00023098"/>
    </source>
</evidence>
<dbReference type="InterPro" id="IPR001128">
    <property type="entry name" value="Cyt_P450"/>
</dbReference>
<evidence type="ECO:0000256" key="6">
    <source>
        <dbReference type="ARBA" id="ARBA00023004"/>
    </source>
</evidence>
<keyword evidence="2" id="KW-0444">Lipid biosynthesis</keyword>
<keyword evidence="7" id="KW-0443">Lipid metabolism</keyword>
<organism evidence="10 11">
    <name type="scientific">Stylosanthes scabra</name>
    <dbReference type="NCBI Taxonomy" id="79078"/>
    <lineage>
        <taxon>Eukaryota</taxon>
        <taxon>Viridiplantae</taxon>
        <taxon>Streptophyta</taxon>
        <taxon>Embryophyta</taxon>
        <taxon>Tracheophyta</taxon>
        <taxon>Spermatophyta</taxon>
        <taxon>Magnoliopsida</taxon>
        <taxon>eudicotyledons</taxon>
        <taxon>Gunneridae</taxon>
        <taxon>Pentapetalae</taxon>
        <taxon>rosids</taxon>
        <taxon>fabids</taxon>
        <taxon>Fabales</taxon>
        <taxon>Fabaceae</taxon>
        <taxon>Papilionoideae</taxon>
        <taxon>50 kb inversion clade</taxon>
        <taxon>dalbergioids sensu lato</taxon>
        <taxon>Dalbergieae</taxon>
        <taxon>Pterocarpus clade</taxon>
        <taxon>Stylosanthes</taxon>
    </lineage>
</organism>
<keyword evidence="8" id="KW-0275">Fatty acid biosynthesis</keyword>